<name>A0A919PFN3_9ACTN</name>
<dbReference type="Pfam" id="PF04072">
    <property type="entry name" value="LCM"/>
    <property type="match status" value="1"/>
</dbReference>
<dbReference type="AlphaFoldDB" id="A0A919PFN3"/>
<reference evidence="7" key="1">
    <citation type="submission" date="2021-01" db="EMBL/GenBank/DDBJ databases">
        <title>Whole genome shotgun sequence of Dactylosporangium siamense NBRC 106093.</title>
        <authorList>
            <person name="Komaki H."/>
            <person name="Tamura T."/>
        </authorList>
    </citation>
    <scope>NUCLEOTIDE SEQUENCE</scope>
    <source>
        <strain evidence="7">NBRC 106093</strain>
    </source>
</reference>
<gene>
    <name evidence="7" type="ORF">Dsi01nite_005530</name>
</gene>
<comment type="function">
    <text evidence="1 6">Exhibits S-adenosyl-L-methionine-dependent methyltransferase activity.</text>
</comment>
<keyword evidence="3 6" id="KW-0489">Methyltransferase</keyword>
<comment type="similarity">
    <text evidence="2 6">Belongs to the UPF0677 family.</text>
</comment>
<evidence type="ECO:0000256" key="3">
    <source>
        <dbReference type="ARBA" id="ARBA00022603"/>
    </source>
</evidence>
<dbReference type="RefSeq" id="WP_203844388.1">
    <property type="nucleotide sequence ID" value="NZ_BAAAVW010000005.1"/>
</dbReference>
<dbReference type="PANTHER" id="PTHR43619">
    <property type="entry name" value="S-ADENOSYL-L-METHIONINE-DEPENDENT METHYLTRANSFERASE YKTD-RELATED"/>
    <property type="match status" value="1"/>
</dbReference>
<evidence type="ECO:0000313" key="7">
    <source>
        <dbReference type="EMBL" id="GIG42512.1"/>
    </source>
</evidence>
<keyword evidence="8" id="KW-1185">Reference proteome</keyword>
<accession>A0A919PFN3</accession>
<protein>
    <recommendedName>
        <fullName evidence="6">S-adenosyl-L-methionine-dependent methyltransferase</fullName>
        <ecNumber evidence="6">2.1.1.-</ecNumber>
    </recommendedName>
</protein>
<dbReference type="InterPro" id="IPR011610">
    <property type="entry name" value="SAM_mthyl_Trfase_ML2640-like"/>
</dbReference>
<dbReference type="GO" id="GO:0032259">
    <property type="term" value="P:methylation"/>
    <property type="evidence" value="ECO:0007669"/>
    <property type="project" value="UniProtKB-KW"/>
</dbReference>
<dbReference type="GO" id="GO:0008168">
    <property type="term" value="F:methyltransferase activity"/>
    <property type="evidence" value="ECO:0007669"/>
    <property type="project" value="UniProtKB-UniRule"/>
</dbReference>
<comment type="caution">
    <text evidence="7">The sequence shown here is derived from an EMBL/GenBank/DDBJ whole genome shotgun (WGS) entry which is preliminary data.</text>
</comment>
<dbReference type="Gene3D" id="3.40.50.150">
    <property type="entry name" value="Vaccinia Virus protein VP39"/>
    <property type="match status" value="1"/>
</dbReference>
<evidence type="ECO:0000313" key="8">
    <source>
        <dbReference type="Proteomes" id="UP000660611"/>
    </source>
</evidence>
<dbReference type="SUPFAM" id="SSF53335">
    <property type="entry name" value="S-adenosyl-L-methionine-dependent methyltransferases"/>
    <property type="match status" value="1"/>
</dbReference>
<evidence type="ECO:0000256" key="6">
    <source>
        <dbReference type="RuleBase" id="RU362030"/>
    </source>
</evidence>
<evidence type="ECO:0000256" key="1">
    <source>
        <dbReference type="ARBA" id="ARBA00003907"/>
    </source>
</evidence>
<evidence type="ECO:0000256" key="4">
    <source>
        <dbReference type="ARBA" id="ARBA00022679"/>
    </source>
</evidence>
<dbReference type="EC" id="2.1.1.-" evidence="6"/>
<evidence type="ECO:0000256" key="2">
    <source>
        <dbReference type="ARBA" id="ARBA00008138"/>
    </source>
</evidence>
<evidence type="ECO:0000256" key="5">
    <source>
        <dbReference type="ARBA" id="ARBA00022691"/>
    </source>
</evidence>
<sequence>MIDRSSRTAEHVALFRALETVRPGGGLFRDPPARRLLPRRHRTVIDLCRVPGVHGALVRYIDRRWSGGPRASAVVRTRLIDEWLAAALAGGARQVVLLGAGFDSRATRFDGATFFEVDHPATQATKLRRLGRDARPGVVFAPADLGVDDLGRVLRDAGFAPSVRTVAIWEGVTNYLTAAAVDATLRDLTALCPPGSTVIFTYVDRGVLDGTATFPGAAEWHDAVRREGEPWTFGLDPAEVPGYLRQRGLDLVEDLSTRDAARRLLPASRQAEPTAEFYRVALAHVGVSGDGAASGGGAASGIGGR</sequence>
<proteinExistence type="inferred from homology"/>
<dbReference type="EMBL" id="BONQ01000014">
    <property type="protein sequence ID" value="GIG42512.1"/>
    <property type="molecule type" value="Genomic_DNA"/>
</dbReference>
<dbReference type="InterPro" id="IPR029063">
    <property type="entry name" value="SAM-dependent_MTases_sf"/>
</dbReference>
<dbReference type="NCBIfam" id="TIGR00027">
    <property type="entry name" value="mthyl_TIGR00027"/>
    <property type="match status" value="1"/>
</dbReference>
<keyword evidence="5 6" id="KW-0949">S-adenosyl-L-methionine</keyword>
<dbReference type="Proteomes" id="UP000660611">
    <property type="component" value="Unassembled WGS sequence"/>
</dbReference>
<organism evidence="7 8">
    <name type="scientific">Dactylosporangium siamense</name>
    <dbReference type="NCBI Taxonomy" id="685454"/>
    <lineage>
        <taxon>Bacteria</taxon>
        <taxon>Bacillati</taxon>
        <taxon>Actinomycetota</taxon>
        <taxon>Actinomycetes</taxon>
        <taxon>Micromonosporales</taxon>
        <taxon>Micromonosporaceae</taxon>
        <taxon>Dactylosporangium</taxon>
    </lineage>
</organism>
<dbReference type="PANTHER" id="PTHR43619:SF2">
    <property type="entry name" value="S-ADENOSYL-L-METHIONINE-DEPENDENT METHYLTRANSFERASES SUPERFAMILY PROTEIN"/>
    <property type="match status" value="1"/>
</dbReference>
<keyword evidence="4" id="KW-0808">Transferase</keyword>
<dbReference type="InterPro" id="IPR007213">
    <property type="entry name" value="Ppm1/Ppm2/Tcmp"/>
</dbReference>